<organism evidence="9 10">
    <name type="scientific">Thermobifida alba</name>
    <name type="common">Thermomonospora alba</name>
    <dbReference type="NCBI Taxonomy" id="53522"/>
    <lineage>
        <taxon>Bacteria</taxon>
        <taxon>Bacillati</taxon>
        <taxon>Actinomycetota</taxon>
        <taxon>Actinomycetes</taxon>
        <taxon>Streptosporangiales</taxon>
        <taxon>Nocardiopsidaceae</taxon>
        <taxon>Thermobifida</taxon>
    </lineage>
</organism>
<dbReference type="SUPFAM" id="SSF161098">
    <property type="entry name" value="MetI-like"/>
    <property type="match status" value="1"/>
</dbReference>
<protein>
    <submittedName>
        <fullName evidence="9">ABC transporter permease</fullName>
    </submittedName>
</protein>
<comment type="similarity">
    <text evidence="7">Belongs to the binding-protein-dependent transport system permease family.</text>
</comment>
<keyword evidence="4 7" id="KW-0812">Transmembrane</keyword>
<evidence type="ECO:0000313" key="9">
    <source>
        <dbReference type="EMBL" id="UPT20358.1"/>
    </source>
</evidence>
<gene>
    <name evidence="9" type="ORF">FOF52_04755</name>
</gene>
<feature type="transmembrane region" description="Helical" evidence="7">
    <location>
        <begin position="21"/>
        <end position="43"/>
    </location>
</feature>
<evidence type="ECO:0000256" key="2">
    <source>
        <dbReference type="ARBA" id="ARBA00022448"/>
    </source>
</evidence>
<keyword evidence="5 7" id="KW-1133">Transmembrane helix</keyword>
<feature type="domain" description="ABC transmembrane type-1" evidence="8">
    <location>
        <begin position="112"/>
        <end position="319"/>
    </location>
</feature>
<proteinExistence type="inferred from homology"/>
<dbReference type="RefSeq" id="WP_282573860.1">
    <property type="nucleotide sequence ID" value="NZ_BAABEB010000012.1"/>
</dbReference>
<reference evidence="9 10" key="1">
    <citation type="submission" date="2020-04" db="EMBL/GenBank/DDBJ databases">
        <title>Thermobifida alba genome sequencing and assembly.</title>
        <authorList>
            <person name="Luzics S."/>
            <person name="Horvath B."/>
            <person name="Nagy I."/>
            <person name="Toth A."/>
            <person name="Nagy I."/>
            <person name="Kukolya J."/>
        </authorList>
    </citation>
    <scope>NUCLEOTIDE SEQUENCE [LARGE SCALE GENOMIC DNA]</scope>
    <source>
        <strain evidence="9 10">DSM 43795</strain>
    </source>
</reference>
<evidence type="ECO:0000256" key="7">
    <source>
        <dbReference type="RuleBase" id="RU363032"/>
    </source>
</evidence>
<sequence>MPDTVKAAAPSPSSGGGAARAAALAAARTGLLLAAASIAVFAATDVLPGDAAWTRAAPGATEEQVAELRAQLGLDRPAWRRYADWVGGLLTGDAGTSLVNGRPVADAVAQRAAATAALVAGALAVAAPLMLALGWWAGAARRVRAAATAVLTGAAAVPTAVAASGLAALLSGTLGLLPAVSLLAPGASPLDSPELLVLPVLSVALPTALFGAGLLSGAVADALRRPHVADARRRGRPAWAVACVDVLPFVLAPFVRVVAVSAGGLVAATTVVETLFGYPGLGSLLVSAVATRDVPVVQAVAMLAALVVLAGLLAADLVAAAVDPRRGGAPREAR</sequence>
<keyword evidence="2 7" id="KW-0813">Transport</keyword>
<feature type="transmembrane region" description="Helical" evidence="7">
    <location>
        <begin position="196"/>
        <end position="217"/>
    </location>
</feature>
<feature type="transmembrane region" description="Helical" evidence="7">
    <location>
        <begin position="238"/>
        <end position="259"/>
    </location>
</feature>
<dbReference type="Pfam" id="PF00528">
    <property type="entry name" value="BPD_transp_1"/>
    <property type="match status" value="1"/>
</dbReference>
<keyword evidence="3" id="KW-1003">Cell membrane</keyword>
<evidence type="ECO:0000313" key="10">
    <source>
        <dbReference type="Proteomes" id="UP000832041"/>
    </source>
</evidence>
<dbReference type="PANTHER" id="PTHR43163">
    <property type="entry name" value="DIPEPTIDE TRANSPORT SYSTEM PERMEASE PROTEIN DPPB-RELATED"/>
    <property type="match status" value="1"/>
</dbReference>
<feature type="transmembrane region" description="Helical" evidence="7">
    <location>
        <begin position="299"/>
        <end position="322"/>
    </location>
</feature>
<evidence type="ECO:0000256" key="5">
    <source>
        <dbReference type="ARBA" id="ARBA00022989"/>
    </source>
</evidence>
<evidence type="ECO:0000256" key="1">
    <source>
        <dbReference type="ARBA" id="ARBA00004651"/>
    </source>
</evidence>
<evidence type="ECO:0000256" key="3">
    <source>
        <dbReference type="ARBA" id="ARBA00022475"/>
    </source>
</evidence>
<evidence type="ECO:0000259" key="8">
    <source>
        <dbReference type="PROSITE" id="PS50928"/>
    </source>
</evidence>
<dbReference type="PROSITE" id="PS50928">
    <property type="entry name" value="ABC_TM1"/>
    <property type="match status" value="1"/>
</dbReference>
<name>A0ABY4L228_THEAE</name>
<feature type="transmembrane region" description="Helical" evidence="7">
    <location>
        <begin position="112"/>
        <end position="137"/>
    </location>
</feature>
<comment type="subcellular location">
    <subcellularLocation>
        <location evidence="1 7">Cell membrane</location>
        <topology evidence="1 7">Multi-pass membrane protein</topology>
    </subcellularLocation>
</comment>
<evidence type="ECO:0000256" key="4">
    <source>
        <dbReference type="ARBA" id="ARBA00022692"/>
    </source>
</evidence>
<feature type="transmembrane region" description="Helical" evidence="7">
    <location>
        <begin position="149"/>
        <end position="176"/>
    </location>
</feature>
<accession>A0ABY4L228</accession>
<dbReference type="EMBL" id="CP051627">
    <property type="protein sequence ID" value="UPT20358.1"/>
    <property type="molecule type" value="Genomic_DNA"/>
</dbReference>
<feature type="transmembrane region" description="Helical" evidence="7">
    <location>
        <begin position="265"/>
        <end position="287"/>
    </location>
</feature>
<dbReference type="InterPro" id="IPR000515">
    <property type="entry name" value="MetI-like"/>
</dbReference>
<dbReference type="Proteomes" id="UP000832041">
    <property type="component" value="Chromosome"/>
</dbReference>
<dbReference type="InterPro" id="IPR035906">
    <property type="entry name" value="MetI-like_sf"/>
</dbReference>
<dbReference type="PANTHER" id="PTHR43163:SF3">
    <property type="entry name" value="PEPTIDE ABC TRANSPORTER PERMEASE PROTEIN"/>
    <property type="match status" value="1"/>
</dbReference>
<keyword evidence="10" id="KW-1185">Reference proteome</keyword>
<keyword evidence="6 7" id="KW-0472">Membrane</keyword>
<evidence type="ECO:0000256" key="6">
    <source>
        <dbReference type="ARBA" id="ARBA00023136"/>
    </source>
</evidence>